<comment type="caution">
    <text evidence="7">The sequence shown here is derived from an EMBL/GenBank/DDBJ whole genome shotgun (WGS) entry which is preliminary data.</text>
</comment>
<comment type="similarity">
    <text evidence="1">Belongs to the ABC transporter superfamily.</text>
</comment>
<gene>
    <name evidence="7" type="ORF">BBK14_04940</name>
</gene>
<dbReference type="InterPro" id="IPR003439">
    <property type="entry name" value="ABC_transporter-like_ATP-bd"/>
</dbReference>
<evidence type="ECO:0000256" key="5">
    <source>
        <dbReference type="SAM" id="MobiDB-lite"/>
    </source>
</evidence>
<keyword evidence="4 7" id="KW-0067">ATP-binding</keyword>
<dbReference type="Pfam" id="PF00005">
    <property type="entry name" value="ABC_tran"/>
    <property type="match status" value="1"/>
</dbReference>
<evidence type="ECO:0000313" key="7">
    <source>
        <dbReference type="EMBL" id="OHV27317.1"/>
    </source>
</evidence>
<dbReference type="SMART" id="SM00382">
    <property type="entry name" value="AAA"/>
    <property type="match status" value="1"/>
</dbReference>
<dbReference type="InterPro" id="IPR003593">
    <property type="entry name" value="AAA+_ATPase"/>
</dbReference>
<keyword evidence="2" id="KW-0813">Transport</keyword>
<evidence type="ECO:0000256" key="4">
    <source>
        <dbReference type="ARBA" id="ARBA00022840"/>
    </source>
</evidence>
<protein>
    <submittedName>
        <fullName evidence="7">ABC transporter ATP-binding protein</fullName>
    </submittedName>
</protein>
<dbReference type="PROSITE" id="PS50893">
    <property type="entry name" value="ABC_TRANSPORTER_2"/>
    <property type="match status" value="1"/>
</dbReference>
<proteinExistence type="inferred from homology"/>
<dbReference type="OrthoDB" id="9804819at2"/>
<dbReference type="GO" id="GO:0016887">
    <property type="term" value="F:ATP hydrolysis activity"/>
    <property type="evidence" value="ECO:0007669"/>
    <property type="project" value="InterPro"/>
</dbReference>
<dbReference type="PANTHER" id="PTHR43335">
    <property type="entry name" value="ABC TRANSPORTER, ATP-BINDING PROTEIN"/>
    <property type="match status" value="1"/>
</dbReference>
<dbReference type="EMBL" id="MAXA01000224">
    <property type="protein sequence ID" value="OHV27317.1"/>
    <property type="molecule type" value="Genomic_DNA"/>
</dbReference>
<keyword evidence="8" id="KW-1185">Reference proteome</keyword>
<name>A0A1S1Q172_9ACTN</name>
<dbReference type="InterPro" id="IPR027417">
    <property type="entry name" value="P-loop_NTPase"/>
</dbReference>
<evidence type="ECO:0000256" key="2">
    <source>
        <dbReference type="ARBA" id="ARBA00022448"/>
    </source>
</evidence>
<evidence type="ECO:0000313" key="8">
    <source>
        <dbReference type="Proteomes" id="UP000179769"/>
    </source>
</evidence>
<dbReference type="Proteomes" id="UP000179769">
    <property type="component" value="Unassembled WGS sequence"/>
</dbReference>
<feature type="domain" description="ABC transporter" evidence="6">
    <location>
        <begin position="2"/>
        <end position="230"/>
    </location>
</feature>
<organism evidence="7 8">
    <name type="scientific">Parafrankia soli</name>
    <dbReference type="NCBI Taxonomy" id="2599596"/>
    <lineage>
        <taxon>Bacteria</taxon>
        <taxon>Bacillati</taxon>
        <taxon>Actinomycetota</taxon>
        <taxon>Actinomycetes</taxon>
        <taxon>Frankiales</taxon>
        <taxon>Frankiaceae</taxon>
        <taxon>Parafrankia</taxon>
    </lineage>
</organism>
<reference evidence="8" key="1">
    <citation type="submission" date="2016-07" db="EMBL/GenBank/DDBJ databases">
        <title>Frankia sp. NRRL B-16219 Genome sequencing.</title>
        <authorList>
            <person name="Ghodhbane-Gtari F."/>
            <person name="Swanson E."/>
            <person name="Gueddou A."/>
            <person name="Louati M."/>
            <person name="Nouioui I."/>
            <person name="Hezbri K."/>
            <person name="Abebe-Akele F."/>
            <person name="Simpson S."/>
            <person name="Morris K."/>
            <person name="Thomas K."/>
            <person name="Gtari M."/>
            <person name="Tisa L.S."/>
        </authorList>
    </citation>
    <scope>NUCLEOTIDE SEQUENCE [LARGE SCALE GENOMIC DNA]</scope>
    <source>
        <strain evidence="8">NRRL B-16219</strain>
    </source>
</reference>
<dbReference type="SUPFAM" id="SSF52540">
    <property type="entry name" value="P-loop containing nucleoside triphosphate hydrolases"/>
    <property type="match status" value="1"/>
</dbReference>
<sequence length="312" mass="33112">MVDVHRLTKRYGRVEALRDVSFTVPAGTVTGFLGANGSGKTTTLRILLGMVAATDGHALINGRPYRELPAPARTVGAVLEPAAHPARTGRNHLRCLALPLGLPRRRRGPAVDEALAAVDLTAAADRPVGTYSLGMRGRLAIAGALLGDPELLVLDEPANGLDPDGIRWLRRFLRSWAASGRSALLSSHVLAEVTQTVDHVVIVDRGQVVLAAPATEVGRGHVEVRTPEADRLAELLRPEDVVRTGPDGLRLPHGLAEQVGRLCAAHGIPLVELHTTGPDLERTFFDLTSRADDETHTGAGGGARERAGGGWR</sequence>
<feature type="region of interest" description="Disordered" evidence="5">
    <location>
        <begin position="291"/>
        <end position="312"/>
    </location>
</feature>
<dbReference type="Gene3D" id="3.40.50.300">
    <property type="entry name" value="P-loop containing nucleotide triphosphate hydrolases"/>
    <property type="match status" value="1"/>
</dbReference>
<keyword evidence="3" id="KW-0547">Nucleotide-binding</keyword>
<accession>A0A1S1Q172</accession>
<evidence type="ECO:0000259" key="6">
    <source>
        <dbReference type="PROSITE" id="PS50893"/>
    </source>
</evidence>
<dbReference type="GO" id="GO:0005524">
    <property type="term" value="F:ATP binding"/>
    <property type="evidence" value="ECO:0007669"/>
    <property type="project" value="UniProtKB-KW"/>
</dbReference>
<dbReference type="PANTHER" id="PTHR43335:SF4">
    <property type="entry name" value="ABC TRANSPORTER, ATP-BINDING PROTEIN"/>
    <property type="match status" value="1"/>
</dbReference>
<dbReference type="AlphaFoldDB" id="A0A1S1Q172"/>
<evidence type="ECO:0000256" key="1">
    <source>
        <dbReference type="ARBA" id="ARBA00005417"/>
    </source>
</evidence>
<evidence type="ECO:0000256" key="3">
    <source>
        <dbReference type="ARBA" id="ARBA00022741"/>
    </source>
</evidence>
<feature type="compositionally biased region" description="Basic and acidic residues" evidence="5">
    <location>
        <begin position="303"/>
        <end position="312"/>
    </location>
</feature>